<dbReference type="KEGG" id="rarg:115727097"/>
<dbReference type="PANTHER" id="PTHR23160">
    <property type="entry name" value="SYNAPTONEMAL COMPLEX PROTEIN-RELATED"/>
    <property type="match status" value="1"/>
</dbReference>
<keyword evidence="3" id="KW-1185">Reference proteome</keyword>
<organism evidence="3 4">
    <name type="scientific">Rhodamnia argentea</name>
    <dbReference type="NCBI Taxonomy" id="178133"/>
    <lineage>
        <taxon>Eukaryota</taxon>
        <taxon>Viridiplantae</taxon>
        <taxon>Streptophyta</taxon>
        <taxon>Embryophyta</taxon>
        <taxon>Tracheophyta</taxon>
        <taxon>Spermatophyta</taxon>
        <taxon>Magnoliopsida</taxon>
        <taxon>eudicotyledons</taxon>
        <taxon>Gunneridae</taxon>
        <taxon>Pentapetalae</taxon>
        <taxon>rosids</taxon>
        <taxon>malvids</taxon>
        <taxon>Myrtales</taxon>
        <taxon>Myrtaceae</taxon>
        <taxon>Myrtoideae</taxon>
        <taxon>Myrteae</taxon>
        <taxon>Australasian group</taxon>
        <taxon>Rhodamnia</taxon>
    </lineage>
</organism>
<dbReference type="PANTHER" id="PTHR23160:SF19">
    <property type="entry name" value="MYOSIN HEAVY CHAIN-RELATED PROTEIN"/>
    <property type="match status" value="1"/>
</dbReference>
<proteinExistence type="predicted"/>
<name>A0A8B8MSQ8_9MYRT</name>
<keyword evidence="1 2" id="KW-0175">Coiled coil</keyword>
<dbReference type="RefSeq" id="XP_030513116.2">
    <property type="nucleotide sequence ID" value="XM_030657256.2"/>
</dbReference>
<reference evidence="4" key="1">
    <citation type="submission" date="2025-08" db="UniProtKB">
        <authorList>
            <consortium name="RefSeq"/>
        </authorList>
    </citation>
    <scope>IDENTIFICATION</scope>
    <source>
        <tissue evidence="4">Leaf</tissue>
    </source>
</reference>
<feature type="coiled-coil region" evidence="2">
    <location>
        <begin position="342"/>
        <end position="544"/>
    </location>
</feature>
<sequence>MELSTVLRSNLPSTSSPLYCDCQCYVRLKRKQQRLPFLSTPTWKNHSLYCVKSVLNNGNSRISDNGAAEPGRILLERLFAQTHKLEEMSKASGMPQDVQLDLNFEVLESDLHAALASLKKKEEDLVEAERKLVLEQSELNRATEDLEHREEVIAAALSRQEKLEWDLKQANLKLASQAREIQDLKLQLRDREQEIAASQSALSLKEDEIEKMKTELMKRSEDALMIESELKRKSQLLTEANEVITKQELELQELRRAVKEKEEELEFSMTLKKAEEDKLKVMEATLEKRTKEWLLVQEDLKKLSDEASKHAAESNETLEDLRRVTRLLVDVRTELISSQQSLVSSRQKMEEKEKLLEKEITELQEQKESIAAHMASLKDVQIEVESERVKLRVAEARNKELERDLSLEKELMEELQDQLTKERTSLQQAIQDKTLLQTELNRRNTEFQETQDLLRLKEGELVEAKLEIQHLSSQQTALQLMLEEKDVELFNTKKKLEELNREIEEHKGLMNGREDQLIRATNLLKEKEEHVQNMQNELIDTKLRCTDAESVVEQIVELTNRLVIPLEDKEYDVAKPLDVGGLRLQQLITLPTDDFRWKNKQLETEIDLTRENLRKKEMGLLDAQRALTLKDEELQTVLIRLDEREKELQRLKEEMTNDASDLRELYELAQQRVGEKSMGDLAIEKLQLEAAQLEVEAATSALEKLVEMTREFLGKASLSIEEDTSAISLHEEPSDVLTSLDEDNECFTEVKMEVAKLSALSEQLVKDAGIAIAAE</sequence>
<dbReference type="AlphaFoldDB" id="A0A8B8MSQ8"/>
<accession>A0A8B8MSQ8</accession>
<feature type="coiled-coil region" evidence="2">
    <location>
        <begin position="599"/>
        <end position="708"/>
    </location>
</feature>
<dbReference type="GO" id="GO:0007131">
    <property type="term" value="P:reciprocal meiotic recombination"/>
    <property type="evidence" value="ECO:0007669"/>
    <property type="project" value="TreeGrafter"/>
</dbReference>
<evidence type="ECO:0000313" key="4">
    <source>
        <dbReference type="RefSeq" id="XP_030513116.2"/>
    </source>
</evidence>
<evidence type="ECO:0000256" key="2">
    <source>
        <dbReference type="SAM" id="Coils"/>
    </source>
</evidence>
<feature type="coiled-coil region" evidence="2">
    <location>
        <begin position="111"/>
        <end position="292"/>
    </location>
</feature>
<dbReference type="GeneID" id="115727097"/>
<protein>
    <submittedName>
        <fullName evidence="4">Interaptin</fullName>
    </submittedName>
</protein>
<evidence type="ECO:0000313" key="3">
    <source>
        <dbReference type="Proteomes" id="UP000827889"/>
    </source>
</evidence>
<dbReference type="Proteomes" id="UP000827889">
    <property type="component" value="Chromosome 4"/>
</dbReference>
<evidence type="ECO:0000256" key="1">
    <source>
        <dbReference type="ARBA" id="ARBA00023054"/>
    </source>
</evidence>
<gene>
    <name evidence="4" type="primary">LOC115727097</name>
</gene>